<dbReference type="InterPro" id="IPR009056">
    <property type="entry name" value="Cyt_c-like_dom"/>
</dbReference>
<feature type="domain" description="Cytochrome c" evidence="5">
    <location>
        <begin position="127"/>
        <end position="262"/>
    </location>
</feature>
<keyword evidence="7" id="KW-1185">Reference proteome</keyword>
<evidence type="ECO:0000256" key="3">
    <source>
        <dbReference type="PROSITE-ProRule" id="PRU00433"/>
    </source>
</evidence>
<dbReference type="Pfam" id="PF09990">
    <property type="entry name" value="DUF2231"/>
    <property type="match status" value="1"/>
</dbReference>
<dbReference type="GO" id="GO:0020037">
    <property type="term" value="F:heme binding"/>
    <property type="evidence" value="ECO:0007669"/>
    <property type="project" value="InterPro"/>
</dbReference>
<evidence type="ECO:0000313" key="6">
    <source>
        <dbReference type="EMBL" id="SFB43309.1"/>
    </source>
</evidence>
<sequence>MIDFILPLFGRFHPILVHLPIGFLVFGVILIFWFGKKYSAYAPVIELAFLFGGVSALAASISGFLHYQNEGYGWDTVKFHLILGILTTLLAFGLWYHLKKAAATPTQLKIKGASLLMLLTITGHLGGNITHGDDYFTEVLPPALQSLLGGGNSIAKPLELPADNWEEVEFYTGAIQPILDQNCKSCHNPNKLKGELDLSSFKGIHKGGEDGAILEGENAEKSALYSRLILPEDHDDHMPPKDKRQPRKEEIELIKAWIESGSSEKTKLGDAALHVSLVEPFFKKNEIPFYPIVDVPALGQDSISKLRKEGFFAEIVKKDSPLLKVSCINFPAFSDSDWHLLRSAQDQIVYLDLTGTAITDALLDQIALLPNLTVLKLNQTAIEGSGLDKLAENKNLKLLYINDTEVGFDKLGALDGHPTLEKIFAFNTAAANSGNSSQFSFHMETGNLSLPPLATDTIVY</sequence>
<dbReference type="STRING" id="237018.SAMN04489723_11041"/>
<dbReference type="PROSITE" id="PS51007">
    <property type="entry name" value="CYTC"/>
    <property type="match status" value="1"/>
</dbReference>
<gene>
    <name evidence="6" type="ORF">SAMN04489723_11041</name>
</gene>
<keyword evidence="2 3" id="KW-0408">Iron</keyword>
<dbReference type="InterPro" id="IPR032675">
    <property type="entry name" value="LRR_dom_sf"/>
</dbReference>
<organism evidence="6 7">
    <name type="scientific">Algoriphagus aquimarinus</name>
    <dbReference type="NCBI Taxonomy" id="237018"/>
    <lineage>
        <taxon>Bacteria</taxon>
        <taxon>Pseudomonadati</taxon>
        <taxon>Bacteroidota</taxon>
        <taxon>Cytophagia</taxon>
        <taxon>Cytophagales</taxon>
        <taxon>Cyclobacteriaceae</taxon>
        <taxon>Algoriphagus</taxon>
    </lineage>
</organism>
<dbReference type="Gene3D" id="3.80.10.10">
    <property type="entry name" value="Ribonuclease Inhibitor"/>
    <property type="match status" value="1"/>
</dbReference>
<keyword evidence="3" id="KW-0349">Heme</keyword>
<feature type="transmembrane region" description="Helical" evidence="4">
    <location>
        <begin position="79"/>
        <end position="98"/>
    </location>
</feature>
<dbReference type="SUPFAM" id="SSF52047">
    <property type="entry name" value="RNI-like"/>
    <property type="match status" value="1"/>
</dbReference>
<keyword evidence="4" id="KW-0472">Membrane</keyword>
<dbReference type="PANTHER" id="PTHR35889">
    <property type="entry name" value="CYCLOINULO-OLIGOSACCHARIDE FRUCTANOTRANSFERASE-RELATED"/>
    <property type="match status" value="1"/>
</dbReference>
<evidence type="ECO:0000259" key="5">
    <source>
        <dbReference type="PROSITE" id="PS51007"/>
    </source>
</evidence>
<keyword evidence="1 3" id="KW-0479">Metal-binding</keyword>
<name>A0A1I1AYY8_9BACT</name>
<keyword evidence="4" id="KW-1133">Transmembrane helix</keyword>
<dbReference type="Pfam" id="PF07635">
    <property type="entry name" value="PSCyt1"/>
    <property type="match status" value="1"/>
</dbReference>
<keyword evidence="4" id="KW-0812">Transmembrane</keyword>
<dbReference type="EMBL" id="FOKK01000010">
    <property type="protein sequence ID" value="SFB43309.1"/>
    <property type="molecule type" value="Genomic_DNA"/>
</dbReference>
<dbReference type="OrthoDB" id="713772at2"/>
<dbReference type="Proteomes" id="UP000198790">
    <property type="component" value="Unassembled WGS sequence"/>
</dbReference>
<dbReference type="GO" id="GO:0009055">
    <property type="term" value="F:electron transfer activity"/>
    <property type="evidence" value="ECO:0007669"/>
    <property type="project" value="InterPro"/>
</dbReference>
<evidence type="ECO:0000313" key="7">
    <source>
        <dbReference type="Proteomes" id="UP000198790"/>
    </source>
</evidence>
<evidence type="ECO:0000256" key="4">
    <source>
        <dbReference type="SAM" id="Phobius"/>
    </source>
</evidence>
<evidence type="ECO:0000256" key="1">
    <source>
        <dbReference type="ARBA" id="ARBA00022723"/>
    </source>
</evidence>
<feature type="transmembrane region" description="Helical" evidence="4">
    <location>
        <begin position="15"/>
        <end position="35"/>
    </location>
</feature>
<dbReference type="AlphaFoldDB" id="A0A1I1AYY8"/>
<dbReference type="GO" id="GO:0046872">
    <property type="term" value="F:metal ion binding"/>
    <property type="evidence" value="ECO:0007669"/>
    <property type="project" value="UniProtKB-KW"/>
</dbReference>
<dbReference type="InterPro" id="IPR011429">
    <property type="entry name" value="Cyt_c_Planctomycete-type"/>
</dbReference>
<dbReference type="RefSeq" id="WP_092898366.1">
    <property type="nucleotide sequence ID" value="NZ_FOKK01000010.1"/>
</dbReference>
<dbReference type="PANTHER" id="PTHR35889:SF3">
    <property type="entry name" value="F-BOX DOMAIN-CONTAINING PROTEIN"/>
    <property type="match status" value="1"/>
</dbReference>
<proteinExistence type="predicted"/>
<protein>
    <submittedName>
        <fullName evidence="6">Uncharacterized membrane protein</fullName>
    </submittedName>
</protein>
<feature type="transmembrane region" description="Helical" evidence="4">
    <location>
        <begin position="47"/>
        <end position="67"/>
    </location>
</feature>
<accession>A0A1I1AYY8</accession>
<evidence type="ECO:0000256" key="2">
    <source>
        <dbReference type="ARBA" id="ARBA00023004"/>
    </source>
</evidence>
<reference evidence="6 7" key="1">
    <citation type="submission" date="2016-10" db="EMBL/GenBank/DDBJ databases">
        <authorList>
            <person name="de Groot N.N."/>
        </authorList>
    </citation>
    <scope>NUCLEOTIDE SEQUENCE [LARGE SCALE GENOMIC DNA]</scope>
    <source>
        <strain evidence="6 7">DSM 23399</strain>
    </source>
</reference>
<dbReference type="InterPro" id="IPR019251">
    <property type="entry name" value="DUF2231_TM"/>
</dbReference>